<evidence type="ECO:0000313" key="2">
    <source>
        <dbReference type="EMBL" id="SVA42388.1"/>
    </source>
</evidence>
<accession>A0A381VRL2</accession>
<dbReference type="Gene3D" id="3.60.20.10">
    <property type="entry name" value="Glutamine Phosphoribosylpyrophosphate, subunit 1, domain 1"/>
    <property type="match status" value="1"/>
</dbReference>
<organism evidence="2">
    <name type="scientific">marine metagenome</name>
    <dbReference type="NCBI Taxonomy" id="408172"/>
    <lineage>
        <taxon>unclassified sequences</taxon>
        <taxon>metagenomes</taxon>
        <taxon>ecological metagenomes</taxon>
    </lineage>
</organism>
<dbReference type="Pfam" id="PF06267">
    <property type="entry name" value="DUF1028"/>
    <property type="match status" value="1"/>
</dbReference>
<dbReference type="GO" id="GO:0000272">
    <property type="term" value="P:polysaccharide catabolic process"/>
    <property type="evidence" value="ECO:0007669"/>
    <property type="project" value="InterPro"/>
</dbReference>
<dbReference type="EMBL" id="UINC01009453">
    <property type="protein sequence ID" value="SVA42388.1"/>
    <property type="molecule type" value="Genomic_DNA"/>
</dbReference>
<feature type="domain" description="Dockerin" evidence="1">
    <location>
        <begin position="234"/>
        <end position="293"/>
    </location>
</feature>
<dbReference type="InterPro" id="IPR029055">
    <property type="entry name" value="Ntn_hydrolases_N"/>
</dbReference>
<dbReference type="PANTHER" id="PTHR39328">
    <property type="entry name" value="BLL2871 PROTEIN"/>
    <property type="match status" value="1"/>
</dbReference>
<dbReference type="PROSITE" id="PS00018">
    <property type="entry name" value="EF_HAND_1"/>
    <property type="match status" value="1"/>
</dbReference>
<gene>
    <name evidence="2" type="ORF">METZ01_LOCUS95242</name>
</gene>
<reference evidence="2" key="1">
    <citation type="submission" date="2018-05" db="EMBL/GenBank/DDBJ databases">
        <authorList>
            <person name="Lanie J.A."/>
            <person name="Ng W.-L."/>
            <person name="Kazmierczak K.M."/>
            <person name="Andrzejewski T.M."/>
            <person name="Davidsen T.M."/>
            <person name="Wayne K.J."/>
            <person name="Tettelin H."/>
            <person name="Glass J.I."/>
            <person name="Rusch D."/>
            <person name="Podicherti R."/>
            <person name="Tsui H.-C.T."/>
            <person name="Winkler M.E."/>
        </authorList>
    </citation>
    <scope>NUCLEOTIDE SEQUENCE</scope>
</reference>
<dbReference type="InterPro" id="IPR016134">
    <property type="entry name" value="Dockerin_dom"/>
</dbReference>
<feature type="non-terminal residue" evidence="2">
    <location>
        <position position="293"/>
    </location>
</feature>
<sequence length="293" mass="32176">MRETLLFLIIVSTRILVSQDTFSIVAVDTITGEVGSAGASCIQGSIIISDIHPGVGAIHTQSYWNAINQDSAASLMDQGYSPQNIIDWLVENDAENNPTIRQYGIIDLIDGGRSAGFTGENCFDFKGHKLGENYAIQGNILLGQSILDDMEAAFLTQYGTFEEKLMASLMAANVTGADTRCTPYGTPAISAFIRVADPDNSEDSLYMDINVNNAPLTLNPLDSLNVLYWDWKISHYILGDINFDRKTDVVDILILADHIQGYQSILEFAFNPADLNMNGALEITDLYLLVYQI</sequence>
<dbReference type="InterPro" id="IPR018247">
    <property type="entry name" value="EF_Hand_1_Ca_BS"/>
</dbReference>
<dbReference type="AlphaFoldDB" id="A0A381VRL2"/>
<proteinExistence type="predicted"/>
<name>A0A381VRL2_9ZZZZ</name>
<protein>
    <recommendedName>
        <fullName evidence="1">Dockerin domain-containing protein</fullName>
    </recommendedName>
</protein>
<dbReference type="InterPro" id="IPR010430">
    <property type="entry name" value="DUF1028"/>
</dbReference>
<dbReference type="PANTHER" id="PTHR39328:SF1">
    <property type="entry name" value="BLL2871 PROTEIN"/>
    <property type="match status" value="1"/>
</dbReference>
<dbReference type="InterPro" id="IPR036439">
    <property type="entry name" value="Dockerin_dom_sf"/>
</dbReference>
<dbReference type="Gene3D" id="1.10.1330.10">
    <property type="entry name" value="Dockerin domain"/>
    <property type="match status" value="1"/>
</dbReference>
<dbReference type="SUPFAM" id="SSF56235">
    <property type="entry name" value="N-terminal nucleophile aminohydrolases (Ntn hydrolases)"/>
    <property type="match status" value="1"/>
</dbReference>
<evidence type="ECO:0000259" key="1">
    <source>
        <dbReference type="PROSITE" id="PS51766"/>
    </source>
</evidence>
<dbReference type="SUPFAM" id="SSF63446">
    <property type="entry name" value="Type I dockerin domain"/>
    <property type="match status" value="1"/>
</dbReference>
<dbReference type="PROSITE" id="PS51766">
    <property type="entry name" value="DOCKERIN"/>
    <property type="match status" value="1"/>
</dbReference>